<evidence type="ECO:0000256" key="3">
    <source>
        <dbReference type="ARBA" id="ARBA00022982"/>
    </source>
</evidence>
<dbReference type="PROSITE" id="PS51379">
    <property type="entry name" value="4FE4S_FER_2"/>
    <property type="match status" value="1"/>
</dbReference>
<name>A0A1G2LBU4_9BACT</name>
<dbReference type="Proteomes" id="UP000176705">
    <property type="component" value="Unassembled WGS sequence"/>
</dbReference>
<evidence type="ECO:0000313" key="9">
    <source>
        <dbReference type="Proteomes" id="UP000176705"/>
    </source>
</evidence>
<sequence>MENQTVSQPKKHVARLEVRRDLCIGAASCVAVAPSAFELDPENKAVLRRKVPPPSSDMTVREDLEDQAIDDETLLLAAQSCPTQAIILYDEDGKQIYP</sequence>
<feature type="domain" description="4Fe-4S ferredoxin-type" evidence="7">
    <location>
        <begin position="14"/>
        <end position="42"/>
    </location>
</feature>
<dbReference type="SUPFAM" id="SSF54862">
    <property type="entry name" value="4Fe-4S ferredoxins"/>
    <property type="match status" value="1"/>
</dbReference>
<dbReference type="GO" id="GO:0005506">
    <property type="term" value="F:iron ion binding"/>
    <property type="evidence" value="ECO:0007669"/>
    <property type="project" value="UniProtKB-UniRule"/>
</dbReference>
<dbReference type="PANTHER" id="PTHR36923:SF3">
    <property type="entry name" value="FERREDOXIN"/>
    <property type="match status" value="1"/>
</dbReference>
<dbReference type="AlphaFoldDB" id="A0A1G2LBU4"/>
<dbReference type="InterPro" id="IPR017896">
    <property type="entry name" value="4Fe4S_Fe-S-bd"/>
</dbReference>
<evidence type="ECO:0000256" key="1">
    <source>
        <dbReference type="ARBA" id="ARBA00022448"/>
    </source>
</evidence>
<dbReference type="InterPro" id="IPR051269">
    <property type="entry name" value="Fe-S_cluster_ET"/>
</dbReference>
<organism evidence="8 9">
    <name type="scientific">Candidatus Sungbacteria bacterium RIFCSPLOWO2_01_FULL_59_16</name>
    <dbReference type="NCBI Taxonomy" id="1802280"/>
    <lineage>
        <taxon>Bacteria</taxon>
        <taxon>Candidatus Sungiibacteriota</taxon>
    </lineage>
</organism>
<dbReference type="PRINTS" id="PR00352">
    <property type="entry name" value="3FE4SFRDOXIN"/>
</dbReference>
<evidence type="ECO:0000259" key="7">
    <source>
        <dbReference type="PROSITE" id="PS51379"/>
    </source>
</evidence>
<proteinExistence type="predicted"/>
<keyword evidence="1 6" id="KW-0813">Transport</keyword>
<protein>
    <recommendedName>
        <fullName evidence="6">Ferredoxin</fullName>
    </recommendedName>
</protein>
<evidence type="ECO:0000256" key="4">
    <source>
        <dbReference type="ARBA" id="ARBA00023004"/>
    </source>
</evidence>
<comment type="function">
    <text evidence="6">Ferredoxins are iron-sulfur proteins that transfer electrons in a wide variety of metabolic reactions.</text>
</comment>
<evidence type="ECO:0000256" key="5">
    <source>
        <dbReference type="ARBA" id="ARBA00023014"/>
    </source>
</evidence>
<keyword evidence="2 6" id="KW-0479">Metal-binding</keyword>
<keyword evidence="3 6" id="KW-0249">Electron transport</keyword>
<reference evidence="8 9" key="1">
    <citation type="journal article" date="2016" name="Nat. Commun.">
        <title>Thousands of microbial genomes shed light on interconnected biogeochemical processes in an aquifer system.</title>
        <authorList>
            <person name="Anantharaman K."/>
            <person name="Brown C.T."/>
            <person name="Hug L.A."/>
            <person name="Sharon I."/>
            <person name="Castelle C.J."/>
            <person name="Probst A.J."/>
            <person name="Thomas B.C."/>
            <person name="Singh A."/>
            <person name="Wilkins M.J."/>
            <person name="Karaoz U."/>
            <person name="Brodie E.L."/>
            <person name="Williams K.H."/>
            <person name="Hubbard S.S."/>
            <person name="Banfield J.F."/>
        </authorList>
    </citation>
    <scope>NUCLEOTIDE SEQUENCE [LARGE SCALE GENOMIC DNA]</scope>
</reference>
<dbReference type="InterPro" id="IPR001080">
    <property type="entry name" value="3Fe4S_ferredoxin"/>
</dbReference>
<keyword evidence="5 6" id="KW-0411">Iron-sulfur</keyword>
<evidence type="ECO:0000256" key="6">
    <source>
        <dbReference type="RuleBase" id="RU368020"/>
    </source>
</evidence>
<comment type="caution">
    <text evidence="8">The sequence shown here is derived from an EMBL/GenBank/DDBJ whole genome shotgun (WGS) entry which is preliminary data.</text>
</comment>
<dbReference type="Gene3D" id="3.30.70.20">
    <property type="match status" value="1"/>
</dbReference>
<keyword evidence="4 6" id="KW-0408">Iron</keyword>
<dbReference type="GO" id="GO:0051536">
    <property type="term" value="F:iron-sulfur cluster binding"/>
    <property type="evidence" value="ECO:0007669"/>
    <property type="project" value="UniProtKB-KW"/>
</dbReference>
<dbReference type="EMBL" id="MHQS01000019">
    <property type="protein sequence ID" value="OHA08272.1"/>
    <property type="molecule type" value="Genomic_DNA"/>
</dbReference>
<accession>A0A1G2LBU4</accession>
<dbReference type="STRING" id="1802280.A3B37_02805"/>
<dbReference type="Pfam" id="PF13459">
    <property type="entry name" value="Fer4_15"/>
    <property type="match status" value="1"/>
</dbReference>
<dbReference type="PANTHER" id="PTHR36923">
    <property type="entry name" value="FERREDOXIN"/>
    <property type="match status" value="1"/>
</dbReference>
<evidence type="ECO:0000256" key="2">
    <source>
        <dbReference type="ARBA" id="ARBA00022723"/>
    </source>
</evidence>
<gene>
    <name evidence="8" type="ORF">A3B37_02805</name>
</gene>
<dbReference type="GO" id="GO:0009055">
    <property type="term" value="F:electron transfer activity"/>
    <property type="evidence" value="ECO:0007669"/>
    <property type="project" value="UniProtKB-UniRule"/>
</dbReference>
<evidence type="ECO:0000313" key="8">
    <source>
        <dbReference type="EMBL" id="OHA08272.1"/>
    </source>
</evidence>